<dbReference type="RefSeq" id="WP_011048135.1">
    <property type="nucleotide sequence ID" value="NC_003911.12"/>
</dbReference>
<feature type="transmembrane region" description="Helical" evidence="1">
    <location>
        <begin position="32"/>
        <end position="56"/>
    </location>
</feature>
<evidence type="ECO:0000259" key="2">
    <source>
        <dbReference type="Pfam" id="PF00892"/>
    </source>
</evidence>
<feature type="transmembrane region" description="Helical" evidence="1">
    <location>
        <begin position="211"/>
        <end position="229"/>
    </location>
</feature>
<dbReference type="GO" id="GO:0016020">
    <property type="term" value="C:membrane"/>
    <property type="evidence" value="ECO:0007669"/>
    <property type="project" value="InterPro"/>
</dbReference>
<evidence type="ECO:0000256" key="1">
    <source>
        <dbReference type="SAM" id="Phobius"/>
    </source>
</evidence>
<feature type="transmembrane region" description="Helical" evidence="1">
    <location>
        <begin position="267"/>
        <end position="284"/>
    </location>
</feature>
<proteinExistence type="predicted"/>
<evidence type="ECO:0000313" key="3">
    <source>
        <dbReference type="EMBL" id="AAV95680.1"/>
    </source>
</evidence>
<accession>Q5LQR2</accession>
<dbReference type="HOGENOM" id="CLU_032828_2_2_5"/>
<dbReference type="eggNOG" id="COG0697">
    <property type="taxonomic scope" value="Bacteria"/>
</dbReference>
<feature type="transmembrane region" description="Helical" evidence="1">
    <location>
        <begin position="130"/>
        <end position="148"/>
    </location>
</feature>
<dbReference type="PANTHER" id="PTHR22911:SF103">
    <property type="entry name" value="BLR2811 PROTEIN"/>
    <property type="match status" value="1"/>
</dbReference>
<keyword evidence="4" id="KW-1185">Reference proteome</keyword>
<dbReference type="EMBL" id="CP000031">
    <property type="protein sequence ID" value="AAV95680.1"/>
    <property type="molecule type" value="Genomic_DNA"/>
</dbReference>
<dbReference type="STRING" id="246200.SPO2426"/>
<evidence type="ECO:0000313" key="4">
    <source>
        <dbReference type="Proteomes" id="UP000001023"/>
    </source>
</evidence>
<dbReference type="PaxDb" id="246200-SPO2426"/>
<dbReference type="InterPro" id="IPR037185">
    <property type="entry name" value="EmrE-like"/>
</dbReference>
<feature type="transmembrane region" description="Helical" evidence="1">
    <location>
        <begin position="154"/>
        <end position="174"/>
    </location>
</feature>
<keyword evidence="1" id="KW-0472">Membrane</keyword>
<feature type="transmembrane region" description="Helical" evidence="1">
    <location>
        <begin position="9"/>
        <end position="26"/>
    </location>
</feature>
<gene>
    <name evidence="3" type="ordered locus">SPO2426</name>
</gene>
<feature type="transmembrane region" description="Helical" evidence="1">
    <location>
        <begin position="77"/>
        <end position="93"/>
    </location>
</feature>
<keyword evidence="1" id="KW-1133">Transmembrane helix</keyword>
<keyword evidence="1" id="KW-0812">Transmembrane</keyword>
<dbReference type="SUPFAM" id="SSF103481">
    <property type="entry name" value="Multidrug resistance efflux transporter EmrE"/>
    <property type="match status" value="2"/>
</dbReference>
<feature type="transmembrane region" description="Helical" evidence="1">
    <location>
        <begin position="99"/>
        <end position="118"/>
    </location>
</feature>
<reference evidence="3 4" key="2">
    <citation type="journal article" date="2014" name="Stand. Genomic Sci.">
        <title>An updated genome annotation for the model marine bacterium Ruegeria pomeroyi DSS-3.</title>
        <authorList>
            <person name="Rivers A.R."/>
            <person name="Smith C.B."/>
            <person name="Moran M.A."/>
        </authorList>
    </citation>
    <scope>GENOME REANNOTATION</scope>
    <source>
        <strain evidence="4">ATCC 700808 / DSM 15171 / DSS-3</strain>
    </source>
</reference>
<dbReference type="PANTHER" id="PTHR22911">
    <property type="entry name" value="ACYL-MALONYL CONDENSING ENZYME-RELATED"/>
    <property type="match status" value="1"/>
</dbReference>
<feature type="domain" description="EamA" evidence="2">
    <location>
        <begin position="159"/>
        <end position="279"/>
    </location>
</feature>
<dbReference type="InterPro" id="IPR000620">
    <property type="entry name" value="EamA_dom"/>
</dbReference>
<reference evidence="3 4" key="1">
    <citation type="journal article" date="2004" name="Nature">
        <title>Genome sequence of Silicibacter pomeroyi reveals adaptations to the marine environment.</title>
        <authorList>
            <person name="Moran M.A."/>
            <person name="Buchan A."/>
            <person name="Gonzalez J.M."/>
            <person name="Heidelberg J.F."/>
            <person name="Whitman W.B."/>
            <person name="Kiene R.P."/>
            <person name="Henriksen J.R."/>
            <person name="King G.M."/>
            <person name="Belas R."/>
            <person name="Fuqua C."/>
            <person name="Brinkac L."/>
            <person name="Lewis M."/>
            <person name="Johri S."/>
            <person name="Weaver B."/>
            <person name="Pai G."/>
            <person name="Eisen J.A."/>
            <person name="Rahe E."/>
            <person name="Sheldon W.M."/>
            <person name="Ye W."/>
            <person name="Miller T.R."/>
            <person name="Carlton J."/>
            <person name="Rasko D.A."/>
            <person name="Paulsen I.T."/>
            <person name="Ren Q."/>
            <person name="Daugherty S.C."/>
            <person name="Deboy R.T."/>
            <person name="Dodson R.J."/>
            <person name="Durkin A.S."/>
            <person name="Madupu R."/>
            <person name="Nelson W.C."/>
            <person name="Sullivan S.A."/>
            <person name="Rosovitz M.J."/>
            <person name="Haft D.H."/>
            <person name="Selengut J."/>
            <person name="Ward N."/>
        </authorList>
    </citation>
    <scope>NUCLEOTIDE SEQUENCE [LARGE SCALE GENOMIC DNA]</scope>
    <source>
        <strain evidence="4">ATCC 700808 / DSM 15171 / DSS-3</strain>
    </source>
</reference>
<dbReference type="Pfam" id="PF00892">
    <property type="entry name" value="EamA"/>
    <property type="match status" value="2"/>
</dbReference>
<dbReference type="Proteomes" id="UP000001023">
    <property type="component" value="Chromosome"/>
</dbReference>
<feature type="domain" description="EamA" evidence="2">
    <location>
        <begin position="11"/>
        <end position="144"/>
    </location>
</feature>
<protein>
    <submittedName>
        <fullName evidence="3">Membrane protein, putative</fullName>
    </submittedName>
</protein>
<sequence>MIEPREDRVAAGVVLMSLAAVLFTCIDTSAKWLAGAGVPVLQIVFARYLGHFLYGLAYYLPTEGTATFRSQAPGRQILRSFFLLGSTVLNFQALKYLPITVTATIAFAGPIVITLLAIPILGERVGIRRIVAVCTGFLGVLIVVQPWSAAFHPAMFYSLGGLGMASMYFVMTRLLTGIESTATQQIWASGLATLVLAPFALRVAIWPEAGLDWLVLCTIGAFGLCGHVAATTAHRWADASILAPLIYSQIFWAALAGVIVFNTWPTVWTLGGGAIIIASGLYIWHRESAGGRHRT</sequence>
<feature type="transmembrane region" description="Helical" evidence="1">
    <location>
        <begin position="241"/>
        <end position="261"/>
    </location>
</feature>
<name>Q5LQR2_RUEPO</name>
<feature type="transmembrane region" description="Helical" evidence="1">
    <location>
        <begin position="186"/>
        <end position="205"/>
    </location>
</feature>
<organism evidence="3 4">
    <name type="scientific">Ruegeria pomeroyi (strain ATCC 700808 / DSM 15171 / DSS-3)</name>
    <name type="common">Silicibacter pomeroyi</name>
    <dbReference type="NCBI Taxonomy" id="246200"/>
    <lineage>
        <taxon>Bacteria</taxon>
        <taxon>Pseudomonadati</taxon>
        <taxon>Pseudomonadota</taxon>
        <taxon>Alphaproteobacteria</taxon>
        <taxon>Rhodobacterales</taxon>
        <taxon>Roseobacteraceae</taxon>
        <taxon>Ruegeria</taxon>
    </lineage>
</organism>
<dbReference type="AlphaFoldDB" id="Q5LQR2"/>
<dbReference type="KEGG" id="sil:SPO2426"/>